<sequence length="40" mass="4659">MFEAESEKYETGRASDSCGLPQQERRTPSLRRNTTNNLRE</sequence>
<name>A0AAV6TIA0_9ARAC</name>
<dbReference type="AlphaFoldDB" id="A0AAV6TIA0"/>
<evidence type="ECO:0000256" key="1">
    <source>
        <dbReference type="SAM" id="MobiDB-lite"/>
    </source>
</evidence>
<dbReference type="EMBL" id="JAFNEN010003900">
    <property type="protein sequence ID" value="KAG8171497.1"/>
    <property type="molecule type" value="Genomic_DNA"/>
</dbReference>
<protein>
    <submittedName>
        <fullName evidence="2">Uncharacterized protein</fullName>
    </submittedName>
</protein>
<feature type="compositionally biased region" description="Basic and acidic residues" evidence="1">
    <location>
        <begin position="1"/>
        <end position="13"/>
    </location>
</feature>
<comment type="caution">
    <text evidence="2">The sequence shown here is derived from an EMBL/GenBank/DDBJ whole genome shotgun (WGS) entry which is preliminary data.</text>
</comment>
<feature type="region of interest" description="Disordered" evidence="1">
    <location>
        <begin position="1"/>
        <end position="40"/>
    </location>
</feature>
<evidence type="ECO:0000313" key="2">
    <source>
        <dbReference type="EMBL" id="KAG8171497.1"/>
    </source>
</evidence>
<proteinExistence type="predicted"/>
<evidence type="ECO:0000313" key="3">
    <source>
        <dbReference type="Proteomes" id="UP000827092"/>
    </source>
</evidence>
<reference evidence="2 3" key="1">
    <citation type="journal article" date="2022" name="Nat. Ecol. Evol.">
        <title>A masculinizing supergene underlies an exaggerated male reproductive morph in a spider.</title>
        <authorList>
            <person name="Hendrickx F."/>
            <person name="De Corte Z."/>
            <person name="Sonet G."/>
            <person name="Van Belleghem S.M."/>
            <person name="Kostlbacher S."/>
            <person name="Vangestel C."/>
        </authorList>
    </citation>
    <scope>NUCLEOTIDE SEQUENCE [LARGE SCALE GENOMIC DNA]</scope>
    <source>
        <strain evidence="2">W744_W776</strain>
    </source>
</reference>
<feature type="non-terminal residue" evidence="2">
    <location>
        <position position="40"/>
    </location>
</feature>
<gene>
    <name evidence="2" type="ORF">JTE90_022851</name>
</gene>
<feature type="compositionally biased region" description="Polar residues" evidence="1">
    <location>
        <begin position="30"/>
        <end position="40"/>
    </location>
</feature>
<dbReference type="Proteomes" id="UP000827092">
    <property type="component" value="Unassembled WGS sequence"/>
</dbReference>
<organism evidence="2 3">
    <name type="scientific">Oedothorax gibbosus</name>
    <dbReference type="NCBI Taxonomy" id="931172"/>
    <lineage>
        <taxon>Eukaryota</taxon>
        <taxon>Metazoa</taxon>
        <taxon>Ecdysozoa</taxon>
        <taxon>Arthropoda</taxon>
        <taxon>Chelicerata</taxon>
        <taxon>Arachnida</taxon>
        <taxon>Araneae</taxon>
        <taxon>Araneomorphae</taxon>
        <taxon>Entelegynae</taxon>
        <taxon>Araneoidea</taxon>
        <taxon>Linyphiidae</taxon>
        <taxon>Erigoninae</taxon>
        <taxon>Oedothorax</taxon>
    </lineage>
</organism>
<accession>A0AAV6TIA0</accession>
<keyword evidence="3" id="KW-1185">Reference proteome</keyword>